<dbReference type="EMBL" id="JACAZE010000010">
    <property type="protein sequence ID" value="KAF7305442.1"/>
    <property type="molecule type" value="Genomic_DNA"/>
</dbReference>
<evidence type="ECO:0000256" key="3">
    <source>
        <dbReference type="ARBA" id="ARBA00023295"/>
    </source>
</evidence>
<feature type="chain" id="PRO_5034857419" evidence="5">
    <location>
        <begin position="24"/>
        <end position="1049"/>
    </location>
</feature>
<dbReference type="PANTHER" id="PTHR31297">
    <property type="entry name" value="GLUCAN ENDO-1,6-BETA-GLUCOSIDASE B"/>
    <property type="match status" value="1"/>
</dbReference>
<evidence type="ECO:0000256" key="2">
    <source>
        <dbReference type="ARBA" id="ARBA00022801"/>
    </source>
</evidence>
<keyword evidence="8" id="KW-1185">Reference proteome</keyword>
<dbReference type="Gene3D" id="3.20.20.80">
    <property type="entry name" value="Glycosidases"/>
    <property type="match status" value="2"/>
</dbReference>
<evidence type="ECO:0000313" key="8">
    <source>
        <dbReference type="Proteomes" id="UP000613580"/>
    </source>
</evidence>
<comment type="caution">
    <text evidence="7">The sequence shown here is derived from an EMBL/GenBank/DDBJ whole genome shotgun (WGS) entry which is preliminary data.</text>
</comment>
<name>A0A8H6SW66_MYCCL</name>
<reference evidence="7" key="1">
    <citation type="submission" date="2020-05" db="EMBL/GenBank/DDBJ databases">
        <title>Mycena genomes resolve the evolution of fungal bioluminescence.</title>
        <authorList>
            <person name="Tsai I.J."/>
        </authorList>
    </citation>
    <scope>NUCLEOTIDE SEQUENCE</scope>
    <source>
        <strain evidence="7">110903Hualien_Pintung</strain>
    </source>
</reference>
<protein>
    <submittedName>
        <fullName evidence="7">Glycoside hydrolase</fullName>
    </submittedName>
</protein>
<organism evidence="7 8">
    <name type="scientific">Mycena chlorophos</name>
    <name type="common">Agaric fungus</name>
    <name type="synonym">Agaricus chlorophos</name>
    <dbReference type="NCBI Taxonomy" id="658473"/>
    <lineage>
        <taxon>Eukaryota</taxon>
        <taxon>Fungi</taxon>
        <taxon>Dikarya</taxon>
        <taxon>Basidiomycota</taxon>
        <taxon>Agaricomycotina</taxon>
        <taxon>Agaricomycetes</taxon>
        <taxon>Agaricomycetidae</taxon>
        <taxon>Agaricales</taxon>
        <taxon>Marasmiineae</taxon>
        <taxon>Mycenaceae</taxon>
        <taxon>Mycena</taxon>
    </lineage>
</organism>
<feature type="signal peptide" evidence="5">
    <location>
        <begin position="1"/>
        <end position="23"/>
    </location>
</feature>
<sequence>MRATSFFTHTLRLLPFLAPSVLARNPAGLPEKIYGVNLGSWLVLESWMLPQGWLDMGGQSCSDCSTCIATEGAFAEAYPDTVDEIFAKHWETWFNQTDADALAENGINTVRIPLGYWIVEALVNRTNGEYFPKGGLAQLRRGLQELNKVGIVAILDHHGLPGAQDADQQFTGRCTATPEFYTPYNYQRALTWTAVMATLAHIDPAFANAVALEAVNEPIMDASQTPGLGDFELNFVRVRQPTSQCVVPAPNNGNYTAMLHGIADVEEIFTPEVREALIAAVPILLEMGYLGLPQPGARREPLITTFMDVNWQYGANVSNPAAAAIGPQVYDNHLYYVFGGVADANPDAYMESICNLNRIQADAALGDSPLFYGEWGLPTQFNATDEFLVMWADAQKLMYGQGAGWLFWNFKVEISELAANLSREWSYLEGVKLGYLTKDPAELHNPDVCVPYLAGASSSSSSAVSTSTTSTVVTSSASATTTTSAETTVTSASESASVATTHASASASASATTSRRLRLVDMRTTSLFARSIRLLPIIASAVFADSFTPAFPSKIYGVNLGSWLVLEPWMLPQEWLDMGGQSCSECDACIASEGAFAQAYPNTVNATFATHWETWFNQTDVDALVAVGINTVRIPLGYWIIEALVNQTNGEYFPQGGLVQLRRGLQQLYAAGIVAILDHHGLPGAQEADQMFTGRCTKTPQFYTPYNYQRALIWTAVMATLVHVDHAFAAAVAIEAANEPIMNAAQTPGYGQFQLDFVRTVRAVEFLLRLPVPDAVRQKLRNTTIDAPNDGNYTNMLPGIDDTTAIFTPTVRAALVAAVPILDDMGFLMPAPPGASKAPIVTSFMDVNWQYGSNVPNPANAALGPQLYDNHLYFNFGGVAAANPTAYLQSICNLPRVQNDAAKRNSPLIFGEWGLPTQFSATDAFLVQWADAQKLAYSQGAGWIFWNFKVEKSALAGNLSRQWSYLDGVRLGYLTEDPSRLHDPDVCVPYVSASSSASASSSKTSAASSSLSLSSLASTTVASASTATTTPSTLPDLGTLDAYRHRRRR</sequence>
<proteinExistence type="inferred from homology"/>
<dbReference type="PANTHER" id="PTHR31297:SF42">
    <property type="entry name" value="GLYCOSIDE HYDROLASE FAMILY 5 DOMAIN-CONTAINING PROTEIN"/>
    <property type="match status" value="1"/>
</dbReference>
<dbReference type="Proteomes" id="UP000613580">
    <property type="component" value="Unassembled WGS sequence"/>
</dbReference>
<dbReference type="SUPFAM" id="SSF51445">
    <property type="entry name" value="(Trans)glycosidases"/>
    <property type="match status" value="2"/>
</dbReference>
<evidence type="ECO:0000259" key="6">
    <source>
        <dbReference type="Pfam" id="PF00150"/>
    </source>
</evidence>
<dbReference type="OrthoDB" id="1887033at2759"/>
<dbReference type="AlphaFoldDB" id="A0A8H6SW66"/>
<comment type="similarity">
    <text evidence="1">Belongs to the glycosyl hydrolase 5 (cellulase A) family.</text>
</comment>
<feature type="domain" description="Glycoside hydrolase family 5" evidence="6">
    <location>
        <begin position="93"/>
        <end position="411"/>
    </location>
</feature>
<keyword evidence="5" id="KW-0732">Signal</keyword>
<accession>A0A8H6SW66</accession>
<dbReference type="GO" id="GO:0008422">
    <property type="term" value="F:beta-glucosidase activity"/>
    <property type="evidence" value="ECO:0007669"/>
    <property type="project" value="TreeGrafter"/>
</dbReference>
<evidence type="ECO:0000256" key="1">
    <source>
        <dbReference type="ARBA" id="ARBA00005641"/>
    </source>
</evidence>
<gene>
    <name evidence="7" type="ORF">HMN09_00796800</name>
</gene>
<dbReference type="InterPro" id="IPR050386">
    <property type="entry name" value="Glycosyl_hydrolase_5"/>
</dbReference>
<feature type="domain" description="Glycoside hydrolase family 5" evidence="6">
    <location>
        <begin position="606"/>
        <end position="765"/>
    </location>
</feature>
<dbReference type="GO" id="GO:0009986">
    <property type="term" value="C:cell surface"/>
    <property type="evidence" value="ECO:0007669"/>
    <property type="project" value="TreeGrafter"/>
</dbReference>
<evidence type="ECO:0000313" key="7">
    <source>
        <dbReference type="EMBL" id="KAF7305442.1"/>
    </source>
</evidence>
<keyword evidence="2 7" id="KW-0378">Hydrolase</keyword>
<evidence type="ECO:0000256" key="5">
    <source>
        <dbReference type="SAM" id="SignalP"/>
    </source>
</evidence>
<dbReference type="InterPro" id="IPR001547">
    <property type="entry name" value="Glyco_hydro_5"/>
</dbReference>
<dbReference type="GO" id="GO:0009251">
    <property type="term" value="P:glucan catabolic process"/>
    <property type="evidence" value="ECO:0007669"/>
    <property type="project" value="TreeGrafter"/>
</dbReference>
<dbReference type="GO" id="GO:0005576">
    <property type="term" value="C:extracellular region"/>
    <property type="evidence" value="ECO:0007669"/>
    <property type="project" value="TreeGrafter"/>
</dbReference>
<feature type="compositionally biased region" description="Low complexity" evidence="4">
    <location>
        <begin position="1024"/>
        <end position="1034"/>
    </location>
</feature>
<evidence type="ECO:0000256" key="4">
    <source>
        <dbReference type="SAM" id="MobiDB-lite"/>
    </source>
</evidence>
<feature type="region of interest" description="Disordered" evidence="4">
    <location>
        <begin position="1024"/>
        <end position="1049"/>
    </location>
</feature>
<dbReference type="InterPro" id="IPR017853">
    <property type="entry name" value="GH"/>
</dbReference>
<dbReference type="Pfam" id="PF00150">
    <property type="entry name" value="Cellulase"/>
    <property type="match status" value="2"/>
</dbReference>
<keyword evidence="3" id="KW-0326">Glycosidase</keyword>